<feature type="domain" description="ABC transporter" evidence="13">
    <location>
        <begin position="1554"/>
        <end position="1839"/>
    </location>
</feature>
<keyword evidence="10" id="KW-0325">Glycoprotein</keyword>
<evidence type="ECO:0000313" key="16">
    <source>
        <dbReference type="Proteomes" id="UP000073492"/>
    </source>
</evidence>
<evidence type="ECO:0000313" key="15">
    <source>
        <dbReference type="EMBL" id="KXT17586.1"/>
    </source>
</evidence>
<feature type="region of interest" description="Disordered" evidence="11">
    <location>
        <begin position="1674"/>
        <end position="1725"/>
    </location>
</feature>
<dbReference type="Pfam" id="PF00005">
    <property type="entry name" value="ABC_tran"/>
    <property type="match status" value="2"/>
</dbReference>
<name>A0A139ISQ4_9PEZI</name>
<dbReference type="SMART" id="SM00382">
    <property type="entry name" value="AAA"/>
    <property type="match status" value="2"/>
</dbReference>
<comment type="similarity">
    <text evidence="2">Belongs to the complex I NDUFA12 subunit family.</text>
</comment>
<evidence type="ECO:0000259" key="14">
    <source>
        <dbReference type="PROSITE" id="PS50929"/>
    </source>
</evidence>
<dbReference type="PROSITE" id="PS50929">
    <property type="entry name" value="ABC_TM1F"/>
    <property type="match status" value="2"/>
</dbReference>
<evidence type="ECO:0000256" key="2">
    <source>
        <dbReference type="ARBA" id="ARBA00007355"/>
    </source>
</evidence>
<evidence type="ECO:0000259" key="13">
    <source>
        <dbReference type="PROSITE" id="PS50893"/>
    </source>
</evidence>
<organism evidence="15 16">
    <name type="scientific">Pseudocercospora musae</name>
    <dbReference type="NCBI Taxonomy" id="113226"/>
    <lineage>
        <taxon>Eukaryota</taxon>
        <taxon>Fungi</taxon>
        <taxon>Dikarya</taxon>
        <taxon>Ascomycota</taxon>
        <taxon>Pezizomycotina</taxon>
        <taxon>Dothideomycetes</taxon>
        <taxon>Dothideomycetidae</taxon>
        <taxon>Mycosphaerellales</taxon>
        <taxon>Mycosphaerellaceae</taxon>
        <taxon>Pseudocercospora</taxon>
    </lineage>
</organism>
<evidence type="ECO:0000256" key="9">
    <source>
        <dbReference type="ARBA" id="ARBA00023136"/>
    </source>
</evidence>
<protein>
    <recommendedName>
        <fullName evidence="17">NADH dehydrogenase [ubiquinone] 1 alpha subcomplex subunit</fullName>
    </recommendedName>
</protein>
<keyword evidence="6" id="KW-0547">Nucleotide-binding</keyword>
<feature type="transmembrane region" description="Helical" evidence="12">
    <location>
        <begin position="170"/>
        <end position="192"/>
    </location>
</feature>
<dbReference type="InterPro" id="IPR036640">
    <property type="entry name" value="ABC1_TM_sf"/>
</dbReference>
<feature type="compositionally biased region" description="Basic and acidic residues" evidence="11">
    <location>
        <begin position="1117"/>
        <end position="1128"/>
    </location>
</feature>
<evidence type="ECO:0000256" key="4">
    <source>
        <dbReference type="ARBA" id="ARBA00022692"/>
    </source>
</evidence>
<feature type="transmembrane region" description="Helical" evidence="12">
    <location>
        <begin position="470"/>
        <end position="494"/>
    </location>
</feature>
<dbReference type="SUPFAM" id="SSF90123">
    <property type="entry name" value="ABC transporter transmembrane region"/>
    <property type="match status" value="2"/>
</dbReference>
<evidence type="ECO:0000256" key="5">
    <source>
        <dbReference type="ARBA" id="ARBA00022737"/>
    </source>
</evidence>
<dbReference type="GO" id="GO:0000329">
    <property type="term" value="C:fungal-type vacuole membrane"/>
    <property type="evidence" value="ECO:0007669"/>
    <property type="project" value="TreeGrafter"/>
</dbReference>
<dbReference type="InterPro" id="IPR003439">
    <property type="entry name" value="ABC_transporter-like_ATP-bd"/>
</dbReference>
<dbReference type="PROSITE" id="PS00211">
    <property type="entry name" value="ABC_TRANSPORTER_1"/>
    <property type="match status" value="2"/>
</dbReference>
<proteinExistence type="inferred from homology"/>
<keyword evidence="7" id="KW-0067">ATP-binding</keyword>
<dbReference type="EMBL" id="LFZO01000018">
    <property type="protein sequence ID" value="KXT17586.1"/>
    <property type="molecule type" value="Genomic_DNA"/>
</dbReference>
<feature type="transmembrane region" description="Helical" evidence="12">
    <location>
        <begin position="771"/>
        <end position="790"/>
    </location>
</feature>
<feature type="domain" description="ABC transmembrane type-1" evidence="14">
    <location>
        <begin position="473"/>
        <end position="802"/>
    </location>
</feature>
<feature type="transmembrane region" description="Helical" evidence="12">
    <location>
        <begin position="506"/>
        <end position="529"/>
    </location>
</feature>
<evidence type="ECO:0000256" key="3">
    <source>
        <dbReference type="ARBA" id="ARBA00022448"/>
    </source>
</evidence>
<dbReference type="OrthoDB" id="6500128at2759"/>
<dbReference type="Gene3D" id="3.40.50.300">
    <property type="entry name" value="P-loop containing nucleotide triphosphate hydrolases"/>
    <property type="match status" value="2"/>
</dbReference>
<keyword evidence="4 12" id="KW-0812">Transmembrane</keyword>
<feature type="transmembrane region" description="Helical" evidence="12">
    <location>
        <begin position="327"/>
        <end position="347"/>
    </location>
</feature>
<feature type="domain" description="ABC transmembrane type-1" evidence="14">
    <location>
        <begin position="1188"/>
        <end position="1514"/>
    </location>
</feature>
<keyword evidence="3" id="KW-0813">Transport</keyword>
<keyword evidence="16" id="KW-1185">Reference proteome</keyword>
<feature type="compositionally biased region" description="Low complexity" evidence="11">
    <location>
        <begin position="1711"/>
        <end position="1723"/>
    </location>
</feature>
<evidence type="ECO:0000256" key="10">
    <source>
        <dbReference type="ARBA" id="ARBA00023180"/>
    </source>
</evidence>
<dbReference type="Pfam" id="PF05071">
    <property type="entry name" value="NDUFA12"/>
    <property type="match status" value="1"/>
</dbReference>
<dbReference type="STRING" id="113226.A0A139ISQ4"/>
<feature type="transmembrane region" description="Helical" evidence="12">
    <location>
        <begin position="1460"/>
        <end position="1483"/>
    </location>
</feature>
<sequence>MSTIMRTLRNLRSVGLKEYGHQLHYIGDTKRGALVGIDRYGNKYFENLDEELPLRTRWVDYKDHEFDPSQIEPGWHAWMSYMVDKSPAEDTLLQRQIRPWEPKKHVPVLTASRSAFKTFNTSDQEQSTAMDTKGSIEMSALLDNSTTMFARCKGAIWDSDDLSSCFQHDYLQTLLPLIACAISALFLACHILRSAPRSRAEQDGYKHIPNGVRHDSPLHDSPDGSITDSSHDDEVQRNQDLTLAKTKTNTSVLTVDRPRGEVWIPLVEEITVLAELGVQVAALLVGAWGRDRTSAIAEVAVWAYIAVLTSLRLLFSSTSKLSFPQLWYHTAILYCSQWIFTVLLFRSEIIHPQSSISEALMSTHFSLTTLLAIIALSSRKGNRAVELEYEGEIEPSKEPLASVFSLATFGWVDSIVWRGYKAPLEMKDVWNLRPKDKAAEILADYRQLKKTSILAWHLLRYFRRPLLEQAGWAAISGIVTFVPTLLLKVILQYVEDPSQTPKNAAWLYVILLFVSGCINALSSGQALWIGRRICIRLRAIIIGEIYAKALRRRAAAAPDKILGQGDEKNDENESKQGALKKALSFGRKKYKKTNANGEPIANKPSPGGEEQVTSGAIINLMAVDSFKVAEISAYLHFLWAETPVQFILAIALLYLFLGNSSIVGIGMMALLLPVNMFIAKQFTSVQKKILAATDARIHTTNEVLTNVRIIKYFAWEQRFLAIVDEKRQVELRHLRNRYIVWAAAATIWSGAPVVITFLTFMVYTLVEKKDLIPSVAFTALSLFSLLRIPLDQLADMVAHVQESKVSVDRVEEYLNEPETDKYQQLRNDEYDECGEPLIGFKQGTFSWGGRDAEDFKMIDLDLNFKVGQLNVVIGPTGSGKTSLLMALLGEMTLLSGSVYLPGGPSREEVKRDPETGLTESVAYCAQQAWLMNGTIKENIVFASKFDARRYKNVIVACSLQRDLEILDGGDQTLVGEKGVTLSGGQKQRISLARALYCDARHVILDDVLSAVDSHTAKWIFEKALMGPLMYNRTCILVTHNAALCLPQADFAVVLENGRTVAQGTAHDVIHSGTLAEEPSKFDMKPRSAPASKLPSRVPSDVGIDSQEVTTPSTANGHARERIPRRDTEASTLIGDPLTHVISKDIPGMNKPAEEKDIFNEKKATGAVKLSIISSYLRQMGGWIYWTTAALCFGLQQLSQVSTTVWIQQWSNSYTRHEYLARGLSHNHTFAVAHVRGGSSNCLRSGSCIWNMPFLSDAVHDVKTMRIMNNDVDIGYYLGVYAVLGLLYMGITLLREGVLFGGSLTASRRIHRQLMERVTHAKFRFFDSTPLGQIMNRFSKDVEAVDQEIAPVAVGVVHCLFSILTIVVLISVITPGFLIAGVFITILYFLIGRLYIASSRDLKRLESVQRSPLYQQFGETLSGMTTIRAYGDERRFIRENLHRVNTHSRPFIYLWAANRWLALRVDVVGALVSFFTGVFVILSVGRVDAGAAGLAMTYAVTFTENVLWFVRLYASNEQNMNAVERVKEYLDVDQEAAPIIPENRPEANWPSKGSVEFIGYSTRYRSDFDFVLKNITFNIPPGEKVGVVGRTGAGKSSLALALFRALEAEQGKILIDDVDIGLIGLQDLRENIVMVPQDPTLFTGTIRSNLDPFGLFTDEEIFTVLRGVQLIGAPSASASQPASRPETPAGTLRKSTPNSSLNKQALTKVTETPSSPATPTSPTALENKNIFKNLNSPVAEHGSNLSQGQRQLLCLARAMLKNPKVLLMDEATASIDYATDSKIQDTIREIKNTTITIAHRLQTIIDYDKVLVLDKGEVMEYGDPYDLITKEGGIFRGMCEMTGDFEVLEKDAKSAHNGRKLVDDE</sequence>
<evidence type="ECO:0008006" key="17">
    <source>
        <dbReference type="Google" id="ProtNLM"/>
    </source>
</evidence>
<reference evidence="15 16" key="1">
    <citation type="submission" date="2015-07" db="EMBL/GenBank/DDBJ databases">
        <title>Comparative genomics of the Sigatoka disease complex on banana suggests a link between parallel evolutionary changes in Pseudocercospora fijiensis and Pseudocercospora eumusae and increased virulence on the banana host.</title>
        <authorList>
            <person name="Chang T.-C."/>
            <person name="Salvucci A."/>
            <person name="Crous P.W."/>
            <person name="Stergiopoulos I."/>
        </authorList>
    </citation>
    <scope>NUCLEOTIDE SEQUENCE [LARGE SCALE GENOMIC DNA]</scope>
    <source>
        <strain evidence="15 16">CBS 116634</strain>
    </source>
</reference>
<dbReference type="GO" id="GO:0045271">
    <property type="term" value="C:respiratory chain complex I"/>
    <property type="evidence" value="ECO:0007669"/>
    <property type="project" value="InterPro"/>
</dbReference>
<evidence type="ECO:0000256" key="11">
    <source>
        <dbReference type="SAM" id="MobiDB-lite"/>
    </source>
</evidence>
<feature type="transmembrane region" description="Helical" evidence="12">
    <location>
        <begin position="1348"/>
        <end position="1369"/>
    </location>
</feature>
<dbReference type="InterPro" id="IPR027417">
    <property type="entry name" value="P-loop_NTPase"/>
</dbReference>
<feature type="transmembrane region" description="Helical" evidence="12">
    <location>
        <begin position="295"/>
        <end position="315"/>
    </location>
</feature>
<dbReference type="PANTHER" id="PTHR24223:SF353">
    <property type="entry name" value="ABC TRANSPORTER ATP-BINDING PROTEIN_PERMEASE VMR1-RELATED"/>
    <property type="match status" value="1"/>
</dbReference>
<feature type="region of interest" description="Disordered" evidence="11">
    <location>
        <begin position="200"/>
        <end position="232"/>
    </location>
</feature>
<keyword evidence="5" id="KW-0677">Repeat</keyword>
<dbReference type="InterPro" id="IPR017871">
    <property type="entry name" value="ABC_transporter-like_CS"/>
</dbReference>
<evidence type="ECO:0000256" key="1">
    <source>
        <dbReference type="ARBA" id="ARBA00004141"/>
    </source>
</evidence>
<dbReference type="Gene3D" id="1.20.1560.10">
    <property type="entry name" value="ABC transporter type 1, transmembrane domain"/>
    <property type="match status" value="2"/>
</dbReference>
<dbReference type="InterPro" id="IPR003593">
    <property type="entry name" value="AAA+_ATPase"/>
</dbReference>
<dbReference type="GO" id="GO:0016887">
    <property type="term" value="F:ATP hydrolysis activity"/>
    <property type="evidence" value="ECO:0007669"/>
    <property type="project" value="InterPro"/>
</dbReference>
<feature type="transmembrane region" description="Helical" evidence="12">
    <location>
        <begin position="1273"/>
        <end position="1293"/>
    </location>
</feature>
<dbReference type="GO" id="GO:0005524">
    <property type="term" value="F:ATP binding"/>
    <property type="evidence" value="ECO:0007669"/>
    <property type="project" value="UniProtKB-KW"/>
</dbReference>
<feature type="transmembrane region" description="Helical" evidence="12">
    <location>
        <begin position="634"/>
        <end position="656"/>
    </location>
</feature>
<comment type="caution">
    <text evidence="15">The sequence shown here is derived from an EMBL/GenBank/DDBJ whole genome shotgun (WGS) entry which is preliminary data.</text>
</comment>
<feature type="transmembrane region" description="Helical" evidence="12">
    <location>
        <begin position="1375"/>
        <end position="1395"/>
    </location>
</feature>
<feature type="transmembrane region" description="Helical" evidence="12">
    <location>
        <begin position="738"/>
        <end position="765"/>
    </location>
</feature>
<comment type="subcellular location">
    <subcellularLocation>
        <location evidence="1">Membrane</location>
        <topology evidence="1">Multi-pass membrane protein</topology>
    </subcellularLocation>
</comment>
<feature type="region of interest" description="Disordered" evidence="11">
    <location>
        <begin position="1077"/>
        <end position="1128"/>
    </location>
</feature>
<feature type="transmembrane region" description="Helical" evidence="12">
    <location>
        <begin position="1489"/>
        <end position="1509"/>
    </location>
</feature>
<evidence type="ECO:0000256" key="8">
    <source>
        <dbReference type="ARBA" id="ARBA00022989"/>
    </source>
</evidence>
<feature type="compositionally biased region" description="Polar residues" evidence="11">
    <location>
        <begin position="1106"/>
        <end position="1115"/>
    </location>
</feature>
<gene>
    <name evidence="15" type="ORF">AC579_6169</name>
</gene>
<dbReference type="CDD" id="cd03244">
    <property type="entry name" value="ABCC_MRP_domain2"/>
    <property type="match status" value="1"/>
</dbReference>
<feature type="transmembrane region" description="Helical" evidence="12">
    <location>
        <begin position="662"/>
        <end position="679"/>
    </location>
</feature>
<dbReference type="PROSITE" id="PS50893">
    <property type="entry name" value="ABC_TRANSPORTER_2"/>
    <property type="match status" value="2"/>
</dbReference>
<accession>A0A139ISQ4</accession>
<keyword evidence="9 12" id="KW-0472">Membrane</keyword>
<dbReference type="GO" id="GO:0140359">
    <property type="term" value="F:ABC-type transporter activity"/>
    <property type="evidence" value="ECO:0007669"/>
    <property type="project" value="InterPro"/>
</dbReference>
<dbReference type="CDD" id="cd18596">
    <property type="entry name" value="ABC_6TM_VMR1_D1_like"/>
    <property type="match status" value="1"/>
</dbReference>
<evidence type="ECO:0000256" key="6">
    <source>
        <dbReference type="ARBA" id="ARBA00022741"/>
    </source>
</evidence>
<feature type="compositionally biased region" description="Basic and acidic residues" evidence="11">
    <location>
        <begin position="200"/>
        <end position="222"/>
    </location>
</feature>
<dbReference type="InterPro" id="IPR007763">
    <property type="entry name" value="NDUFA12"/>
</dbReference>
<dbReference type="PANTHER" id="PTHR24223">
    <property type="entry name" value="ATP-BINDING CASSETTE SUB-FAMILY C"/>
    <property type="match status" value="1"/>
</dbReference>
<feature type="domain" description="ABC transporter" evidence="13">
    <location>
        <begin position="838"/>
        <end position="1081"/>
    </location>
</feature>
<evidence type="ECO:0000256" key="7">
    <source>
        <dbReference type="ARBA" id="ARBA00022840"/>
    </source>
</evidence>
<dbReference type="FunFam" id="3.40.50.300:FF:000825">
    <property type="entry name" value="ABC bile acid transporter"/>
    <property type="match status" value="1"/>
</dbReference>
<dbReference type="InterPro" id="IPR011527">
    <property type="entry name" value="ABC1_TM_dom"/>
</dbReference>
<dbReference type="CDD" id="cd18604">
    <property type="entry name" value="ABC_6TM_VMR1_D2_like"/>
    <property type="match status" value="1"/>
</dbReference>
<dbReference type="Pfam" id="PF00664">
    <property type="entry name" value="ABC_membrane"/>
    <property type="match status" value="2"/>
</dbReference>
<dbReference type="InterPro" id="IPR050173">
    <property type="entry name" value="ABC_transporter_C-like"/>
</dbReference>
<feature type="compositionally biased region" description="Polar residues" evidence="11">
    <location>
        <begin position="1692"/>
        <end position="1710"/>
    </location>
</feature>
<dbReference type="SUPFAM" id="SSF52540">
    <property type="entry name" value="P-loop containing nucleoside triphosphate hydrolases"/>
    <property type="match status" value="2"/>
</dbReference>
<dbReference type="Proteomes" id="UP000073492">
    <property type="component" value="Unassembled WGS sequence"/>
</dbReference>
<evidence type="ECO:0000256" key="12">
    <source>
        <dbReference type="SAM" id="Phobius"/>
    </source>
</evidence>
<dbReference type="CDD" id="cd03250">
    <property type="entry name" value="ABCC_MRP_domain1"/>
    <property type="match status" value="1"/>
</dbReference>
<keyword evidence="8 12" id="KW-1133">Transmembrane helix</keyword>